<dbReference type="GO" id="GO:0016706">
    <property type="term" value="F:2-oxoglutarate-dependent dioxygenase activity"/>
    <property type="evidence" value="ECO:0007669"/>
    <property type="project" value="UniProtKB-ARBA"/>
</dbReference>
<accession>A0A6B0Y1C2</accession>
<dbReference type="Pfam" id="PF05721">
    <property type="entry name" value="PhyH"/>
    <property type="match status" value="1"/>
</dbReference>
<dbReference type="Gene3D" id="2.60.120.620">
    <property type="entry name" value="q2cbj1_9rhob like domain"/>
    <property type="match status" value="1"/>
</dbReference>
<protein>
    <submittedName>
        <fullName evidence="2">Phytanoyl-CoA dioxygenase family protein</fullName>
    </submittedName>
</protein>
<dbReference type="SUPFAM" id="SSF51197">
    <property type="entry name" value="Clavaminate synthase-like"/>
    <property type="match status" value="1"/>
</dbReference>
<reference evidence="2" key="1">
    <citation type="submission" date="2019-09" db="EMBL/GenBank/DDBJ databases">
        <title>Characterisation of the sponge microbiome using genome-centric metagenomics.</title>
        <authorList>
            <person name="Engelberts J.P."/>
            <person name="Robbins S.J."/>
            <person name="De Goeij J.M."/>
            <person name="Aranda M."/>
            <person name="Bell S.C."/>
            <person name="Webster N.S."/>
        </authorList>
    </citation>
    <scope>NUCLEOTIDE SEQUENCE</scope>
    <source>
        <strain evidence="2">SB0664_bin_43</strain>
    </source>
</reference>
<keyword evidence="2" id="KW-0223">Dioxygenase</keyword>
<dbReference type="EMBL" id="VXRY01000223">
    <property type="protein sequence ID" value="MXY33540.1"/>
    <property type="molecule type" value="Genomic_DNA"/>
</dbReference>
<name>A0A6B0Y1C2_9RHOB</name>
<dbReference type="PANTHER" id="PTHR20883:SF48">
    <property type="entry name" value="ECTOINE DIOXYGENASE"/>
    <property type="match status" value="1"/>
</dbReference>
<gene>
    <name evidence="2" type="ORF">F4Y60_05520</name>
</gene>
<comment type="caution">
    <text evidence="2">The sequence shown here is derived from an EMBL/GenBank/DDBJ whole genome shotgun (WGS) entry which is preliminary data.</text>
</comment>
<evidence type="ECO:0000313" key="2">
    <source>
        <dbReference type="EMBL" id="MXY33540.1"/>
    </source>
</evidence>
<proteinExistence type="predicted"/>
<dbReference type="InterPro" id="IPR008775">
    <property type="entry name" value="Phytyl_CoA_dOase-like"/>
</dbReference>
<comment type="cofactor">
    <cofactor evidence="1">
        <name>Fe(2+)</name>
        <dbReference type="ChEBI" id="CHEBI:29033"/>
    </cofactor>
</comment>
<organism evidence="2">
    <name type="scientific">Boseongicola sp. SB0664_bin_43</name>
    <dbReference type="NCBI Taxonomy" id="2604844"/>
    <lineage>
        <taxon>Bacteria</taxon>
        <taxon>Pseudomonadati</taxon>
        <taxon>Pseudomonadota</taxon>
        <taxon>Alphaproteobacteria</taxon>
        <taxon>Rhodobacterales</taxon>
        <taxon>Paracoccaceae</taxon>
        <taxon>Boseongicola</taxon>
    </lineage>
</organism>
<sequence length="289" mass="31984">MKRLCVGEMTRFVRDGFLKLEGLLPEDLCDAFLAAYVADCTDDRCGRARLPVVSWGTPLTDAFDDNDVLSRVVSLPELAGAIHSLLGPGCKVDHHVMHIRGPKQAVSQHLHCDSMIDARDAAFDIQVLIYPQNVTRAMGGTLVIPGSHTRKVGETSIARYQNLAGQVQLTGPAGTVLILHHNLWHAGRRNASDSVRAMYKLRLNPTGPQTGHWDMSGYDAASARAPKPLHSPATCKHDVQGQLSFFHPWADIRSAHLDIIQRTRLWRLLSGDEEFSVHHFLSRLENEPA</sequence>
<dbReference type="AlphaFoldDB" id="A0A6B0Y1C2"/>
<keyword evidence="2" id="KW-0560">Oxidoreductase</keyword>
<dbReference type="GO" id="GO:0005506">
    <property type="term" value="F:iron ion binding"/>
    <property type="evidence" value="ECO:0007669"/>
    <property type="project" value="UniProtKB-ARBA"/>
</dbReference>
<dbReference type="PANTHER" id="PTHR20883">
    <property type="entry name" value="PHYTANOYL-COA DIOXYGENASE DOMAIN CONTAINING 1"/>
    <property type="match status" value="1"/>
</dbReference>
<evidence type="ECO:0000256" key="1">
    <source>
        <dbReference type="ARBA" id="ARBA00001954"/>
    </source>
</evidence>